<feature type="region of interest" description="Disordered" evidence="1">
    <location>
        <begin position="232"/>
        <end position="338"/>
    </location>
</feature>
<feature type="compositionally biased region" description="Basic residues" evidence="1">
    <location>
        <begin position="233"/>
        <end position="247"/>
    </location>
</feature>
<accession>A0A6I9XDK8</accession>
<feature type="compositionally biased region" description="Basic and acidic residues" evidence="1">
    <location>
        <begin position="305"/>
        <end position="314"/>
    </location>
</feature>
<gene>
    <name evidence="4" type="primary">SAMD7</name>
</gene>
<sequence length="497" mass="55318">MNPQDHMRKIIILGKQRSVEDGAFYQIGSGIPTGDLRQQHETLMRSHFMTGHLPLMRQHGMQTIPSQLDSRFVERHLLPASEILAPADLRQIHVASALGPPASQLANYPNLLSSCVSQGPGYSFLQSESMEAVAKRQELIQKQIIARMEVSAMFQQKELEKAQRKSLVKSRGFSPYPDVPPCSAGFQEKHYIPEGHLSNGLYIHQTALNELQRNAMFLGTSSYPPLAMLQRERVRRPSRRAGIRKGSRYQFDHGKNPTEDGEANLASGTLGEENEDKKETKGEMPLKPAEAEHEVQAEPSAAVIKNEKEREGGLRKNLCNRKMPREATDGHNGNEKEPHTSCLVFNEKHAEPSKITFSALTSGFSTLNQPPLSFAPPRLILKGEEISSAEDIRKWTVEDVYSFINSLPGCSDYAQVFKDHVIDGETLPLLTEEHLLDMMGLKLGPALKIQSQVSQCLRNIFSTMNIPLAMPNPYATSTSSEPFHDTVSPLPSNSAHT</sequence>
<feature type="compositionally biased region" description="Basic and acidic residues" evidence="1">
    <location>
        <begin position="323"/>
        <end position="338"/>
    </location>
</feature>
<feature type="region of interest" description="Disordered" evidence="1">
    <location>
        <begin position="477"/>
        <end position="497"/>
    </location>
</feature>
<dbReference type="GO" id="GO:0042393">
    <property type="term" value="F:histone binding"/>
    <property type="evidence" value="ECO:0007669"/>
    <property type="project" value="TreeGrafter"/>
</dbReference>
<dbReference type="Proteomes" id="UP000504617">
    <property type="component" value="Unplaced"/>
</dbReference>
<protein>
    <submittedName>
        <fullName evidence="4">Sterile alpha motif domain-containing protein 7</fullName>
    </submittedName>
</protein>
<dbReference type="CTD" id="344658"/>
<dbReference type="InterPro" id="IPR050548">
    <property type="entry name" value="PcG_chromatin_remod_factors"/>
</dbReference>
<feature type="non-terminal residue" evidence="4">
    <location>
        <position position="497"/>
    </location>
</feature>
<dbReference type="PROSITE" id="PS50105">
    <property type="entry name" value="SAM_DOMAIN"/>
    <property type="match status" value="1"/>
</dbReference>
<proteinExistence type="predicted"/>
<dbReference type="SUPFAM" id="SSF47769">
    <property type="entry name" value="SAM/Pointed domain"/>
    <property type="match status" value="1"/>
</dbReference>
<feature type="domain" description="SAM" evidence="2">
    <location>
        <begin position="395"/>
        <end position="459"/>
    </location>
</feature>
<dbReference type="PANTHER" id="PTHR12247">
    <property type="entry name" value="POLYCOMB GROUP PROTEIN"/>
    <property type="match status" value="1"/>
</dbReference>
<evidence type="ECO:0000259" key="2">
    <source>
        <dbReference type="PROSITE" id="PS50105"/>
    </source>
</evidence>
<dbReference type="CDD" id="cd09579">
    <property type="entry name" value="SAM_Samd7_11"/>
    <property type="match status" value="1"/>
</dbReference>
<dbReference type="Pfam" id="PF00536">
    <property type="entry name" value="SAM_1"/>
    <property type="match status" value="1"/>
</dbReference>
<feature type="compositionally biased region" description="Basic and acidic residues" evidence="1">
    <location>
        <begin position="275"/>
        <end position="296"/>
    </location>
</feature>
<name>A0A6I9XDK8_9SAUR</name>
<dbReference type="OrthoDB" id="9943471at2759"/>
<dbReference type="GO" id="GO:0045892">
    <property type="term" value="P:negative regulation of DNA-templated transcription"/>
    <property type="evidence" value="ECO:0007669"/>
    <property type="project" value="TreeGrafter"/>
</dbReference>
<dbReference type="GeneID" id="106541388"/>
<dbReference type="SMART" id="SM00454">
    <property type="entry name" value="SAM"/>
    <property type="match status" value="1"/>
</dbReference>
<dbReference type="GO" id="GO:0005634">
    <property type="term" value="C:nucleus"/>
    <property type="evidence" value="ECO:0007669"/>
    <property type="project" value="TreeGrafter"/>
</dbReference>
<dbReference type="Gene3D" id="1.10.150.50">
    <property type="entry name" value="Transcription Factor, Ets-1"/>
    <property type="match status" value="1"/>
</dbReference>
<dbReference type="InterPro" id="IPR013761">
    <property type="entry name" value="SAM/pointed_sf"/>
</dbReference>
<evidence type="ECO:0000256" key="1">
    <source>
        <dbReference type="SAM" id="MobiDB-lite"/>
    </source>
</evidence>
<dbReference type="GO" id="GO:0003682">
    <property type="term" value="F:chromatin binding"/>
    <property type="evidence" value="ECO:0007669"/>
    <property type="project" value="TreeGrafter"/>
</dbReference>
<dbReference type="PANTHER" id="PTHR12247:SF89">
    <property type="entry name" value="STERILE ALPHA MOTIF DOMAIN-CONTAINING PROTEIN 7"/>
    <property type="match status" value="1"/>
</dbReference>
<dbReference type="KEGG" id="tsr:106541388"/>
<dbReference type="AlphaFoldDB" id="A0A6I9XDK8"/>
<organism evidence="3 4">
    <name type="scientific">Thamnophis sirtalis</name>
    <dbReference type="NCBI Taxonomy" id="35019"/>
    <lineage>
        <taxon>Eukaryota</taxon>
        <taxon>Metazoa</taxon>
        <taxon>Chordata</taxon>
        <taxon>Craniata</taxon>
        <taxon>Vertebrata</taxon>
        <taxon>Euteleostomi</taxon>
        <taxon>Lepidosauria</taxon>
        <taxon>Squamata</taxon>
        <taxon>Bifurcata</taxon>
        <taxon>Unidentata</taxon>
        <taxon>Episquamata</taxon>
        <taxon>Toxicofera</taxon>
        <taxon>Serpentes</taxon>
        <taxon>Colubroidea</taxon>
        <taxon>Colubridae</taxon>
        <taxon>Natricinae</taxon>
        <taxon>Thamnophis</taxon>
    </lineage>
</organism>
<dbReference type="InterPro" id="IPR001660">
    <property type="entry name" value="SAM"/>
</dbReference>
<evidence type="ECO:0000313" key="3">
    <source>
        <dbReference type="Proteomes" id="UP000504617"/>
    </source>
</evidence>
<dbReference type="RefSeq" id="XP_013912291.1">
    <property type="nucleotide sequence ID" value="XM_014056816.1"/>
</dbReference>
<evidence type="ECO:0000313" key="4">
    <source>
        <dbReference type="RefSeq" id="XP_013912291.1"/>
    </source>
</evidence>
<keyword evidence="3" id="KW-1185">Reference proteome</keyword>
<reference evidence="4" key="1">
    <citation type="submission" date="2025-08" db="UniProtKB">
        <authorList>
            <consortium name="RefSeq"/>
        </authorList>
    </citation>
    <scope>IDENTIFICATION</scope>
</reference>